<gene>
    <name evidence="1" type="ORF">Tco_1092414</name>
</gene>
<protein>
    <submittedName>
        <fullName evidence="1">Uncharacterized protein</fullName>
    </submittedName>
</protein>
<dbReference type="Proteomes" id="UP001151760">
    <property type="component" value="Unassembled WGS sequence"/>
</dbReference>
<evidence type="ECO:0000313" key="2">
    <source>
        <dbReference type="Proteomes" id="UP001151760"/>
    </source>
</evidence>
<evidence type="ECO:0000313" key="1">
    <source>
        <dbReference type="EMBL" id="GJT96896.1"/>
    </source>
</evidence>
<keyword evidence="2" id="KW-1185">Reference proteome</keyword>
<reference evidence="1" key="2">
    <citation type="submission" date="2022-01" db="EMBL/GenBank/DDBJ databases">
        <authorList>
            <person name="Yamashiro T."/>
            <person name="Shiraishi A."/>
            <person name="Satake H."/>
            <person name="Nakayama K."/>
        </authorList>
    </citation>
    <scope>NUCLEOTIDE SEQUENCE</scope>
</reference>
<name>A0ABQ5IB03_9ASTR</name>
<comment type="caution">
    <text evidence="1">The sequence shown here is derived from an EMBL/GenBank/DDBJ whole genome shotgun (WGS) entry which is preliminary data.</text>
</comment>
<dbReference type="EMBL" id="BQNB010020522">
    <property type="protein sequence ID" value="GJT96896.1"/>
    <property type="molecule type" value="Genomic_DNA"/>
</dbReference>
<dbReference type="PANTHER" id="PTHR33067">
    <property type="entry name" value="RNA-DIRECTED DNA POLYMERASE-RELATED"/>
    <property type="match status" value="1"/>
</dbReference>
<accession>A0ABQ5IB03</accession>
<reference evidence="1" key="1">
    <citation type="journal article" date="2022" name="Int. J. Mol. Sci.">
        <title>Draft Genome of Tanacetum Coccineum: Genomic Comparison of Closely Related Tanacetum-Family Plants.</title>
        <authorList>
            <person name="Yamashiro T."/>
            <person name="Shiraishi A."/>
            <person name="Nakayama K."/>
            <person name="Satake H."/>
        </authorList>
    </citation>
    <scope>NUCLEOTIDE SEQUENCE</scope>
</reference>
<organism evidence="1 2">
    <name type="scientific">Tanacetum coccineum</name>
    <dbReference type="NCBI Taxonomy" id="301880"/>
    <lineage>
        <taxon>Eukaryota</taxon>
        <taxon>Viridiplantae</taxon>
        <taxon>Streptophyta</taxon>
        <taxon>Embryophyta</taxon>
        <taxon>Tracheophyta</taxon>
        <taxon>Spermatophyta</taxon>
        <taxon>Magnoliopsida</taxon>
        <taxon>eudicotyledons</taxon>
        <taxon>Gunneridae</taxon>
        <taxon>Pentapetalae</taxon>
        <taxon>asterids</taxon>
        <taxon>campanulids</taxon>
        <taxon>Asterales</taxon>
        <taxon>Asteraceae</taxon>
        <taxon>Asteroideae</taxon>
        <taxon>Anthemideae</taxon>
        <taxon>Anthemidinae</taxon>
        <taxon>Tanacetum</taxon>
    </lineage>
</organism>
<dbReference type="PANTHER" id="PTHR33067:SF35">
    <property type="entry name" value="ASPARTIC PEPTIDASE DDI1-TYPE DOMAIN-CONTAINING PROTEIN"/>
    <property type="match status" value="1"/>
</dbReference>
<proteinExistence type="predicted"/>
<sequence>MNVSSISEAMQPTLMGHLKRACKQISFLEMPTREVGLKNPYMICDYCRGSHEADECEENNPSEQVCLSGGDICNDPSLLRFYQNDDTSPWGTTNIRRRERMAPNGLLEGAKDLKDLLSHKEKLEKAVSSVKLSEECSAIIQKSLPQKEGDPGSFTLPFFFIGPLAVKNAMADLGASINLMPHSLF</sequence>